<keyword evidence="4" id="KW-1185">Reference proteome</keyword>
<name>A0A2B7Y394_9EURO</name>
<accession>A0A2B7Y394</accession>
<evidence type="ECO:0000313" key="4">
    <source>
        <dbReference type="Proteomes" id="UP000223968"/>
    </source>
</evidence>
<gene>
    <name evidence="3" type="ORF">AJ79_02133</name>
</gene>
<feature type="signal peptide" evidence="2">
    <location>
        <begin position="1"/>
        <end position="18"/>
    </location>
</feature>
<feature type="compositionally biased region" description="Pro residues" evidence="1">
    <location>
        <begin position="143"/>
        <end position="159"/>
    </location>
</feature>
<comment type="caution">
    <text evidence="3">The sequence shown here is derived from an EMBL/GenBank/DDBJ whole genome shotgun (WGS) entry which is preliminary data.</text>
</comment>
<dbReference type="Proteomes" id="UP000223968">
    <property type="component" value="Unassembled WGS sequence"/>
</dbReference>
<dbReference type="AlphaFoldDB" id="A0A2B7Y394"/>
<evidence type="ECO:0008006" key="5">
    <source>
        <dbReference type="Google" id="ProtNLM"/>
    </source>
</evidence>
<evidence type="ECO:0000256" key="2">
    <source>
        <dbReference type="SAM" id="SignalP"/>
    </source>
</evidence>
<organism evidence="3 4">
    <name type="scientific">Helicocarpus griseus UAMH5409</name>
    <dbReference type="NCBI Taxonomy" id="1447875"/>
    <lineage>
        <taxon>Eukaryota</taxon>
        <taxon>Fungi</taxon>
        <taxon>Dikarya</taxon>
        <taxon>Ascomycota</taxon>
        <taxon>Pezizomycotina</taxon>
        <taxon>Eurotiomycetes</taxon>
        <taxon>Eurotiomycetidae</taxon>
        <taxon>Onygenales</taxon>
        <taxon>Ajellomycetaceae</taxon>
        <taxon>Helicocarpus</taxon>
    </lineage>
</organism>
<sequence>MNFVKFLAAAALITGTLASLNCTSTAEITYYCCPDEMSEQVKTSAVGAFIEFGCAVDETDKGWFWHYNGLFTQYTTEVKDCYLNLNQFDDLAVLPDCAEDTIVLEYTCDAPLRECNPNCVSEDDLPPVTFFGDKQEGDNFPEDFPPPTAWDPPPPNPDC</sequence>
<feature type="chain" id="PRO_5012835167" description="Hydrophobin" evidence="2">
    <location>
        <begin position="19"/>
        <end position="159"/>
    </location>
</feature>
<proteinExistence type="predicted"/>
<evidence type="ECO:0000313" key="3">
    <source>
        <dbReference type="EMBL" id="PGH15966.1"/>
    </source>
</evidence>
<dbReference type="OrthoDB" id="5418622at2759"/>
<evidence type="ECO:0000256" key="1">
    <source>
        <dbReference type="SAM" id="MobiDB-lite"/>
    </source>
</evidence>
<reference evidence="3 4" key="1">
    <citation type="submission" date="2017-10" db="EMBL/GenBank/DDBJ databases">
        <title>Comparative genomics in systemic dimorphic fungi from Ajellomycetaceae.</title>
        <authorList>
            <person name="Munoz J.F."/>
            <person name="Mcewen J.G."/>
            <person name="Clay O.K."/>
            <person name="Cuomo C.A."/>
        </authorList>
    </citation>
    <scope>NUCLEOTIDE SEQUENCE [LARGE SCALE GENOMIC DNA]</scope>
    <source>
        <strain evidence="3 4">UAMH5409</strain>
    </source>
</reference>
<protein>
    <recommendedName>
        <fullName evidence="5">Hydrophobin</fullName>
    </recommendedName>
</protein>
<feature type="region of interest" description="Disordered" evidence="1">
    <location>
        <begin position="130"/>
        <end position="159"/>
    </location>
</feature>
<keyword evidence="2" id="KW-0732">Signal</keyword>
<dbReference type="EMBL" id="PDNB01000021">
    <property type="protein sequence ID" value="PGH15966.1"/>
    <property type="molecule type" value="Genomic_DNA"/>
</dbReference>